<dbReference type="Gene3D" id="3.30.470.20">
    <property type="entry name" value="ATP-grasp fold, B domain"/>
    <property type="match status" value="1"/>
</dbReference>
<dbReference type="CDD" id="cd06850">
    <property type="entry name" value="biotinyl_domain"/>
    <property type="match status" value="1"/>
</dbReference>
<dbReference type="PROSITE" id="PS00188">
    <property type="entry name" value="BIOTIN"/>
    <property type="match status" value="1"/>
</dbReference>
<evidence type="ECO:0000313" key="11">
    <source>
        <dbReference type="EMBL" id="RRS06233.1"/>
    </source>
</evidence>
<sequence>MPFLPHPTPCLLIANRGEIAIRIARAAADLGWRSVGIVSQDDQAALHARHVDAVHLLPGRGVPAYLDIDNVVAAALAEGCTHVHPGYGFLSESAAFARACAAAGLVFVGPTPEALDLLGDKARARALAKACDVPVTAGLDHAVSLAEAQSFLAGLGEGGAMMIKALAGGGGRGMRVVERPEDVAPFYERCQSEAQAAFGRGDVYVEQLVQRARHVEVQALGDGQGGVSHAWERDCTVQRNHQKLVEIAPAPDLDAALRDRLLEAALHLAREVGLRGLCTFEFLVDVAHPGRFYFMEANPRLQVEHTVTEQITGLDLVRAQLELSQGATLAALGLGQADIPAPQGQAVQLRVNVERMDAEGRALPAGGTVRAYEPPSGPGLRVDGHGHAGFKPHPGFDTLLAKVIVHERRGAFDALLLRARRALSEFRLEGVDSNLAFLQAVLGHPDLAGYRVSTRWLQGRMAELAAASAHLPPPRFAAGGVDEVQAGPEGGDALDASLAHGLPVCASVPGSLVSWLVKPDDTVAAGQRLAVIEAMKMEFEVTAPQPGRVLALLAETGTVVAEGQPLLALEAFEGDAGPGTVHDDTPGPDHIRPDLAEVVERHALLTDARRPEAVARRHAKGHRTARENIGDVLDEGSFLEYGGLALASQRRRLTEAQLIDKSPADGLVAGLGTVNAAQFGEQAARCMVLAYDYTVFAGTQGIVNHKKTDRLLHLALQRALPLILWAEGGGGRPNDEYPGVSLLDNMTFLGLARLSGLAPTVAIVNGRCFAGNASLAGCCDVIIATQDTSIGMAGPAMIEGGGLGRFAPEEVGPVSVQAPNGVIDIVVENEQEAARVAKQYIGYFQGRLPQWSCADQRLLRHAVPEKRTRVYDVRALISTLCDDDSVLELRPRFAPGMVTALVRIEGRPMGLIANDPRHLGGAIDADGADKAARFMQLCDAFDVPLVSLCDTPGFMVGPDAEKTATVRHFSRMFLVASSVTVPFFTVVLRKGYGLGAQAMTAGSLLAPDFTVAWPTGEFGPMGLEGAVRLGFGKQLEAIEDPVQRQQMFDQFVAAAYQRGKALNMAAHLELDDVIDPADTRRWLAKGLAAMPMPVPRQGRKRPFVDAW</sequence>
<dbReference type="Gene3D" id="3.90.226.10">
    <property type="entry name" value="2-enoyl-CoA Hydratase, Chain A, domain 1"/>
    <property type="match status" value="2"/>
</dbReference>
<evidence type="ECO:0000259" key="9">
    <source>
        <dbReference type="PROSITE" id="PS50979"/>
    </source>
</evidence>
<dbReference type="Pfam" id="PF01039">
    <property type="entry name" value="Carboxyl_trans"/>
    <property type="match status" value="1"/>
</dbReference>
<feature type="domain" description="ATP-grasp" evidence="8">
    <location>
        <begin position="125"/>
        <end position="325"/>
    </location>
</feature>
<feature type="domain" description="Biotin carboxylation" evidence="9">
    <location>
        <begin position="7"/>
        <end position="462"/>
    </location>
</feature>
<dbReference type="Pfam" id="PF00364">
    <property type="entry name" value="Biotin_lipoyl"/>
    <property type="match status" value="1"/>
</dbReference>
<keyword evidence="2" id="KW-0436">Ligase</keyword>
<dbReference type="Pfam" id="PF02786">
    <property type="entry name" value="CPSase_L_D2"/>
    <property type="match status" value="1"/>
</dbReference>
<dbReference type="PANTHER" id="PTHR48095:SF5">
    <property type="entry name" value="BLL7292 PROTEIN"/>
    <property type="match status" value="1"/>
</dbReference>
<evidence type="ECO:0000256" key="5">
    <source>
        <dbReference type="ARBA" id="ARBA00023267"/>
    </source>
</evidence>
<feature type="domain" description="CoA carboxyltransferase C-terminal" evidence="10">
    <location>
        <begin position="850"/>
        <end position="1089"/>
    </location>
</feature>
<dbReference type="InterPro" id="IPR011763">
    <property type="entry name" value="COA_CT_C"/>
</dbReference>
<keyword evidence="5" id="KW-0092">Biotin</keyword>
<proteinExistence type="predicted"/>
<dbReference type="SUPFAM" id="SSF51246">
    <property type="entry name" value="Rudiment single hybrid motif"/>
    <property type="match status" value="1"/>
</dbReference>
<dbReference type="Pfam" id="PF02785">
    <property type="entry name" value="Biotin_carb_C"/>
    <property type="match status" value="1"/>
</dbReference>
<evidence type="ECO:0000256" key="1">
    <source>
        <dbReference type="ARBA" id="ARBA00001953"/>
    </source>
</evidence>
<dbReference type="PROSITE" id="PS50989">
    <property type="entry name" value="COA_CT_CTER"/>
    <property type="match status" value="1"/>
</dbReference>
<evidence type="ECO:0000259" key="7">
    <source>
        <dbReference type="PROSITE" id="PS50968"/>
    </source>
</evidence>
<dbReference type="Gene3D" id="3.30.1490.20">
    <property type="entry name" value="ATP-grasp fold, A domain"/>
    <property type="match status" value="1"/>
</dbReference>
<comment type="cofactor">
    <cofactor evidence="1">
        <name>biotin</name>
        <dbReference type="ChEBI" id="CHEBI:57586"/>
    </cofactor>
</comment>
<dbReference type="PANTHER" id="PTHR48095">
    <property type="entry name" value="PYRUVATE CARBOXYLASE SUBUNIT A"/>
    <property type="match status" value="1"/>
</dbReference>
<dbReference type="InterPro" id="IPR051602">
    <property type="entry name" value="ACC_Biotin_Carboxylase"/>
</dbReference>
<evidence type="ECO:0000259" key="8">
    <source>
        <dbReference type="PROSITE" id="PS50975"/>
    </source>
</evidence>
<dbReference type="InterPro" id="IPR016185">
    <property type="entry name" value="PreATP-grasp_dom_sf"/>
</dbReference>
<dbReference type="GO" id="GO:0005524">
    <property type="term" value="F:ATP binding"/>
    <property type="evidence" value="ECO:0007669"/>
    <property type="project" value="UniProtKB-UniRule"/>
</dbReference>
<dbReference type="RefSeq" id="WP_125241376.1">
    <property type="nucleotide sequence ID" value="NZ_RSED01000001.1"/>
</dbReference>
<dbReference type="InterPro" id="IPR034733">
    <property type="entry name" value="AcCoA_carboxyl_beta"/>
</dbReference>
<dbReference type="InterPro" id="IPR005479">
    <property type="entry name" value="CPAse_ATP-bd"/>
</dbReference>
<dbReference type="Gene3D" id="2.40.50.100">
    <property type="match status" value="1"/>
</dbReference>
<dbReference type="InterPro" id="IPR005482">
    <property type="entry name" value="Biotin_COase_C"/>
</dbReference>
<evidence type="ECO:0000313" key="12">
    <source>
        <dbReference type="Proteomes" id="UP000269265"/>
    </source>
</evidence>
<dbReference type="InterPro" id="IPR005481">
    <property type="entry name" value="BC-like_N"/>
</dbReference>
<name>A0A3R8T4W7_9BURK</name>
<dbReference type="InterPro" id="IPR011761">
    <property type="entry name" value="ATP-grasp"/>
</dbReference>
<evidence type="ECO:0000256" key="6">
    <source>
        <dbReference type="PROSITE-ProRule" id="PRU00409"/>
    </source>
</evidence>
<keyword evidence="12" id="KW-1185">Reference proteome</keyword>
<dbReference type="PROSITE" id="PS50968">
    <property type="entry name" value="BIOTINYL_LIPOYL"/>
    <property type="match status" value="1"/>
</dbReference>
<dbReference type="Pfam" id="PF00289">
    <property type="entry name" value="Biotin_carb_N"/>
    <property type="match status" value="1"/>
</dbReference>
<keyword evidence="4 6" id="KW-0067">ATP-binding</keyword>
<comment type="caution">
    <text evidence="11">The sequence shown here is derived from an EMBL/GenBank/DDBJ whole genome shotgun (WGS) entry which is preliminary data.</text>
</comment>
<organism evidence="11 12">
    <name type="scientific">Aquabacterium soli</name>
    <dbReference type="NCBI Taxonomy" id="2493092"/>
    <lineage>
        <taxon>Bacteria</taxon>
        <taxon>Pseudomonadati</taxon>
        <taxon>Pseudomonadota</taxon>
        <taxon>Betaproteobacteria</taxon>
        <taxon>Burkholderiales</taxon>
        <taxon>Aquabacterium</taxon>
    </lineage>
</organism>
<dbReference type="InterPro" id="IPR029045">
    <property type="entry name" value="ClpP/crotonase-like_dom_sf"/>
</dbReference>
<dbReference type="GO" id="GO:0016874">
    <property type="term" value="F:ligase activity"/>
    <property type="evidence" value="ECO:0007669"/>
    <property type="project" value="UniProtKB-KW"/>
</dbReference>
<dbReference type="SUPFAM" id="SSF52096">
    <property type="entry name" value="ClpP/crotonase"/>
    <property type="match status" value="2"/>
</dbReference>
<dbReference type="InterPro" id="IPR000089">
    <property type="entry name" value="Biotin_lipoyl"/>
</dbReference>
<dbReference type="Gene3D" id="3.40.50.20">
    <property type="match status" value="1"/>
</dbReference>
<dbReference type="PROSITE" id="PS00867">
    <property type="entry name" value="CPSASE_2"/>
    <property type="match status" value="1"/>
</dbReference>
<feature type="domain" description="Lipoyl-binding" evidence="7">
    <location>
        <begin position="497"/>
        <end position="570"/>
    </location>
</feature>
<dbReference type="PROSITE" id="PS50975">
    <property type="entry name" value="ATP_GRASP"/>
    <property type="match status" value="1"/>
</dbReference>
<protein>
    <submittedName>
        <fullName evidence="11">Carbamoyl-phosphate synthase large subunit</fullName>
    </submittedName>
</protein>
<reference evidence="11 12" key="1">
    <citation type="submission" date="2018-12" db="EMBL/GenBank/DDBJ databases">
        <title>The whole draft genome of Aquabacterium sp. SJQ9.</title>
        <authorList>
            <person name="Sun L."/>
            <person name="Gao X."/>
            <person name="Chen W."/>
            <person name="Huang K."/>
        </authorList>
    </citation>
    <scope>NUCLEOTIDE SEQUENCE [LARGE SCALE GENOMIC DNA]</scope>
    <source>
        <strain evidence="11 12">SJQ9</strain>
    </source>
</reference>
<dbReference type="SUPFAM" id="SSF51230">
    <property type="entry name" value="Single hybrid motif"/>
    <property type="match status" value="1"/>
</dbReference>
<dbReference type="SUPFAM" id="SSF56059">
    <property type="entry name" value="Glutathione synthetase ATP-binding domain-like"/>
    <property type="match status" value="1"/>
</dbReference>
<dbReference type="Proteomes" id="UP000269265">
    <property type="component" value="Unassembled WGS sequence"/>
</dbReference>
<dbReference type="InterPro" id="IPR001882">
    <property type="entry name" value="Biotin_BS"/>
</dbReference>
<evidence type="ECO:0000256" key="3">
    <source>
        <dbReference type="ARBA" id="ARBA00022741"/>
    </source>
</evidence>
<gene>
    <name evidence="11" type="ORF">EIP75_01195</name>
</gene>
<evidence type="ECO:0000259" key="10">
    <source>
        <dbReference type="PROSITE" id="PS50989"/>
    </source>
</evidence>
<dbReference type="SMART" id="SM00878">
    <property type="entry name" value="Biotin_carb_C"/>
    <property type="match status" value="1"/>
</dbReference>
<dbReference type="SUPFAM" id="SSF52440">
    <property type="entry name" value="PreATP-grasp domain"/>
    <property type="match status" value="1"/>
</dbReference>
<dbReference type="EMBL" id="RSED01000001">
    <property type="protein sequence ID" value="RRS06233.1"/>
    <property type="molecule type" value="Genomic_DNA"/>
</dbReference>
<dbReference type="GO" id="GO:0046872">
    <property type="term" value="F:metal ion binding"/>
    <property type="evidence" value="ECO:0007669"/>
    <property type="project" value="InterPro"/>
</dbReference>
<dbReference type="InterPro" id="IPR011764">
    <property type="entry name" value="Biotin_carboxylation_dom"/>
</dbReference>
<dbReference type="PROSITE" id="PS50979">
    <property type="entry name" value="BC"/>
    <property type="match status" value="1"/>
</dbReference>
<dbReference type="InterPro" id="IPR011054">
    <property type="entry name" value="Rudment_hybrid_motif"/>
</dbReference>
<evidence type="ECO:0000256" key="2">
    <source>
        <dbReference type="ARBA" id="ARBA00022598"/>
    </source>
</evidence>
<dbReference type="AlphaFoldDB" id="A0A3R8T4W7"/>
<evidence type="ECO:0000256" key="4">
    <source>
        <dbReference type="ARBA" id="ARBA00022840"/>
    </source>
</evidence>
<dbReference type="OrthoDB" id="9803706at2"/>
<accession>A0A3R8T4W7</accession>
<keyword evidence="3 6" id="KW-0547">Nucleotide-binding</keyword>
<dbReference type="InterPro" id="IPR013815">
    <property type="entry name" value="ATP_grasp_subdomain_1"/>
</dbReference>
<dbReference type="InterPro" id="IPR011053">
    <property type="entry name" value="Single_hybrid_motif"/>
</dbReference>